<protein>
    <submittedName>
        <fullName evidence="2">Uncharacterized protein</fullName>
    </submittedName>
</protein>
<name>A0A483JMH1_KLEPN</name>
<accession>A0A483JMH1</accession>
<gene>
    <name evidence="1" type="ORF">ETE70_07130</name>
    <name evidence="3" type="ORF">ETE72_16745</name>
    <name evidence="5" type="ORF">ETE87_16740</name>
    <name evidence="4" type="ORF">ETE99_14495</name>
    <name evidence="2" type="ORF">ETF02_03150</name>
    <name evidence="6" type="ORF">ETH45_12255</name>
</gene>
<comment type="caution">
    <text evidence="2">The sequence shown here is derived from an EMBL/GenBank/DDBJ whole genome shotgun (WGS) entry which is preliminary data.</text>
</comment>
<dbReference type="EMBL" id="SDCK01000018">
    <property type="protein sequence ID" value="TCX51398.1"/>
    <property type="molecule type" value="Genomic_DNA"/>
</dbReference>
<dbReference type="EMBL" id="SDCI01000002">
    <property type="protein sequence ID" value="TCX47713.1"/>
    <property type="molecule type" value="Genomic_DNA"/>
</dbReference>
<sequence length="103" mass="10861">MLSLAAANVGFVILKLPASGAGAFVCFCQLVCQFCQTGVKNASAEALRTCADFFAGWRLTPYPAYGPCGLPLIHSPFLLARARGYRGRRRLAAPGALPALCQA</sequence>
<evidence type="ECO:0000313" key="6">
    <source>
        <dbReference type="EMBL" id="TCY68108.1"/>
    </source>
</evidence>
<evidence type="ECO:0000313" key="5">
    <source>
        <dbReference type="EMBL" id="TCX88717.1"/>
    </source>
</evidence>
<reference evidence="2" key="1">
    <citation type="submission" date="2019-01" db="EMBL/GenBank/DDBJ databases">
        <authorList>
            <person name="Lista F."/>
            <person name="Anselmo A."/>
        </authorList>
    </citation>
    <scope>NUCLEOTIDE SEQUENCE</scope>
    <source>
        <strain evidence="3">12S</strain>
        <strain evidence="6">14R</strain>
        <strain evidence="2">14S</strain>
        <strain evidence="1">16S</strain>
        <strain evidence="5">6S</strain>
        <strain evidence="4">7S</strain>
    </source>
</reference>
<evidence type="ECO:0000313" key="4">
    <source>
        <dbReference type="EMBL" id="TCX82307.1"/>
    </source>
</evidence>
<evidence type="ECO:0000313" key="3">
    <source>
        <dbReference type="EMBL" id="TCX51398.1"/>
    </source>
</evidence>
<organism evidence="2">
    <name type="scientific">Klebsiella pneumoniae</name>
    <dbReference type="NCBI Taxonomy" id="573"/>
    <lineage>
        <taxon>Bacteria</taxon>
        <taxon>Pseudomonadati</taxon>
        <taxon>Pseudomonadota</taxon>
        <taxon>Gammaproteobacteria</taxon>
        <taxon>Enterobacterales</taxon>
        <taxon>Enterobacteriaceae</taxon>
        <taxon>Klebsiella/Raoultella group</taxon>
        <taxon>Klebsiella</taxon>
        <taxon>Klebsiella pneumoniae complex</taxon>
    </lineage>
</organism>
<evidence type="ECO:0000313" key="1">
    <source>
        <dbReference type="EMBL" id="TCX29325.1"/>
    </source>
</evidence>
<dbReference type="AlphaFoldDB" id="A0A483JMH1"/>
<dbReference type="EMBL" id="SDDH01000016">
    <property type="protein sequence ID" value="TCY68108.1"/>
    <property type="molecule type" value="Genomic_DNA"/>
</dbReference>
<proteinExistence type="predicted"/>
<evidence type="ECO:0000313" key="2">
    <source>
        <dbReference type="EMBL" id="TCX47713.1"/>
    </source>
</evidence>
<dbReference type="EMBL" id="SDCP01000016">
    <property type="protein sequence ID" value="TCX82307.1"/>
    <property type="molecule type" value="Genomic_DNA"/>
</dbReference>
<dbReference type="EMBL" id="SDCG01000004">
    <property type="protein sequence ID" value="TCX29325.1"/>
    <property type="molecule type" value="Genomic_DNA"/>
</dbReference>
<dbReference type="EMBL" id="SDCQ01000017">
    <property type="protein sequence ID" value="TCX88717.1"/>
    <property type="molecule type" value="Genomic_DNA"/>
</dbReference>